<gene>
    <name evidence="11" type="ORF">Wenmar_01898</name>
</gene>
<evidence type="ECO:0000256" key="1">
    <source>
        <dbReference type="ARBA" id="ARBA00004651"/>
    </source>
</evidence>
<dbReference type="GO" id="GO:0008381">
    <property type="term" value="F:mechanosensitive monoatomic ion channel activity"/>
    <property type="evidence" value="ECO:0007669"/>
    <property type="project" value="UniProtKB-ARBA"/>
</dbReference>
<feature type="chain" id="PRO_5002217632" evidence="8">
    <location>
        <begin position="24"/>
        <end position="782"/>
    </location>
</feature>
<comment type="subcellular location">
    <subcellularLocation>
        <location evidence="1">Cell membrane</location>
        <topology evidence="1">Multi-pass membrane protein</topology>
    </subcellularLocation>
</comment>
<feature type="transmembrane region" description="Helical" evidence="7">
    <location>
        <begin position="296"/>
        <end position="314"/>
    </location>
</feature>
<feature type="transmembrane region" description="Helical" evidence="7">
    <location>
        <begin position="359"/>
        <end position="380"/>
    </location>
</feature>
<reference evidence="11 12" key="1">
    <citation type="submission" date="2013-01" db="EMBL/GenBank/DDBJ databases">
        <authorList>
            <person name="Fiebig A."/>
            <person name="Goeker M."/>
            <person name="Klenk H.-P.P."/>
        </authorList>
    </citation>
    <scope>NUCLEOTIDE SEQUENCE [LARGE SCALE GENOMIC DNA]</scope>
    <source>
        <strain evidence="11 12">DSM 24838</strain>
    </source>
</reference>
<dbReference type="eggNOG" id="COG3264">
    <property type="taxonomic scope" value="Bacteria"/>
</dbReference>
<accession>A0A0D0NMK1</accession>
<dbReference type="InterPro" id="IPR049278">
    <property type="entry name" value="MS_channel_C"/>
</dbReference>
<sequence length="782" mass="83328">MIRARLAALVAALLLALAGAVAAQDVPPDVPPGEVVGPAGQTALAPERAEWRQVVERTTAILEQGEGSSFGLERLRAELVSWRDQFLAGRDANAGRIETVASQLDALGAPPEEGEEPERIAERRAALQGRLADLRAPRLLAAEAAAEASGLISEIDAQLRREAMGRLFDRLPTVLDLAAWGAAGALVVSRVDTLATETAARFAGGVTPPDGAVPGALLLAVAGLVLLTFGLRLTRRAVGWSTARTAWAGDVARIVASLGYLLLPTAGASLLIGGIIVSRLPGPLLSEVLQDVPWAVLNYFAALWVADSLFAPEADAPVPLDFKPERRRRVRRRIVWIGLLSAIVVLLASIGRIGEADPAAAALILMWPRLAIAALLFLVARDFLDGAQSGGEEELAETAFRRALLSLVARVAMVAAVVGSLLLLVGYAAAGSAVISDTTNTLLLLAILILIEKLVFDLYVAVAGPEAGQSSLIPVILGGVLVILAVPMIAILWGVRPEELAELWSRFRAGFQIGETRLSPTEFLTFVIVFALGYGITRLIQSSLRSVLLPRTRMDIGARNALVAGAGYLGIFAAALLAVISAGFDLSSLVVIFGALSVGIGFGLQNIVSNFVSGIILLIERPISEGDWIEVNGQMGYVRDISVRSTRIETFDRTDVIVPNADLISGQVTNWTRGNLVGRVIVPVGVAYGSDTEKVTAILREVAEAHPMVVLTPPPTILFRTFGDSSLNFEIRAILRDVNFVLNVQSEMNHEIARRFAEAGIEVPFPQRDLWLRNPQTLRGET</sequence>
<feature type="domain" description="Mechanosensitive ion channel MscS C-terminal" evidence="10">
    <location>
        <begin position="681"/>
        <end position="762"/>
    </location>
</feature>
<feature type="domain" description="Mechanosensitive ion channel MscS" evidence="9">
    <location>
        <begin position="606"/>
        <end position="673"/>
    </location>
</feature>
<comment type="caution">
    <text evidence="11">The sequence shown here is derived from an EMBL/GenBank/DDBJ whole genome shotgun (WGS) entry which is preliminary data.</text>
</comment>
<dbReference type="Gene3D" id="2.30.30.60">
    <property type="match status" value="1"/>
</dbReference>
<feature type="transmembrane region" description="Helical" evidence="7">
    <location>
        <begin position="254"/>
        <end position="276"/>
    </location>
</feature>
<dbReference type="Gene3D" id="3.30.70.100">
    <property type="match status" value="1"/>
</dbReference>
<feature type="transmembrane region" description="Helical" evidence="7">
    <location>
        <begin position="472"/>
        <end position="495"/>
    </location>
</feature>
<dbReference type="SUPFAM" id="SSF82689">
    <property type="entry name" value="Mechanosensitive channel protein MscS (YggB), C-terminal domain"/>
    <property type="match status" value="1"/>
</dbReference>
<evidence type="ECO:0000313" key="12">
    <source>
        <dbReference type="Proteomes" id="UP000035100"/>
    </source>
</evidence>
<dbReference type="EMBL" id="AONG01000009">
    <property type="protein sequence ID" value="KIQ69535.1"/>
    <property type="molecule type" value="Genomic_DNA"/>
</dbReference>
<keyword evidence="8" id="KW-0732">Signal</keyword>
<dbReference type="Pfam" id="PF00924">
    <property type="entry name" value="MS_channel_2nd"/>
    <property type="match status" value="1"/>
</dbReference>
<evidence type="ECO:0000256" key="3">
    <source>
        <dbReference type="ARBA" id="ARBA00022475"/>
    </source>
</evidence>
<dbReference type="InterPro" id="IPR011014">
    <property type="entry name" value="MscS_channel_TM-2"/>
</dbReference>
<dbReference type="PANTHER" id="PTHR30347:SF1">
    <property type="entry name" value="MECHANOSENSITIVE CHANNEL MSCK"/>
    <property type="match status" value="1"/>
</dbReference>
<feature type="transmembrane region" description="Helical" evidence="7">
    <location>
        <begin position="442"/>
        <end position="460"/>
    </location>
</feature>
<feature type="transmembrane region" description="Helical" evidence="7">
    <location>
        <begin position="523"/>
        <end position="540"/>
    </location>
</feature>
<feature type="transmembrane region" description="Helical" evidence="7">
    <location>
        <begin position="590"/>
        <end position="619"/>
    </location>
</feature>
<dbReference type="InterPro" id="IPR023408">
    <property type="entry name" value="MscS_beta-dom_sf"/>
</dbReference>
<dbReference type="RefSeq" id="WP_018303668.1">
    <property type="nucleotide sequence ID" value="NZ_KB902299.1"/>
</dbReference>
<dbReference type="InterPro" id="IPR006685">
    <property type="entry name" value="MscS_channel_2nd"/>
</dbReference>
<name>A0A0D0NMK1_9RHOB</name>
<evidence type="ECO:0000256" key="4">
    <source>
        <dbReference type="ARBA" id="ARBA00022692"/>
    </source>
</evidence>
<evidence type="ECO:0000256" key="2">
    <source>
        <dbReference type="ARBA" id="ARBA00008017"/>
    </source>
</evidence>
<evidence type="ECO:0000259" key="9">
    <source>
        <dbReference type="Pfam" id="PF00924"/>
    </source>
</evidence>
<evidence type="ECO:0000256" key="8">
    <source>
        <dbReference type="SAM" id="SignalP"/>
    </source>
</evidence>
<dbReference type="OrthoDB" id="9799209at2"/>
<protein>
    <submittedName>
        <fullName evidence="11">Small-conductance mechanosensitive channel</fullName>
    </submittedName>
</protein>
<dbReference type="GO" id="GO:0005886">
    <property type="term" value="C:plasma membrane"/>
    <property type="evidence" value="ECO:0007669"/>
    <property type="project" value="UniProtKB-SubCell"/>
</dbReference>
<evidence type="ECO:0000256" key="6">
    <source>
        <dbReference type="ARBA" id="ARBA00023136"/>
    </source>
</evidence>
<dbReference type="Proteomes" id="UP000035100">
    <property type="component" value="Unassembled WGS sequence"/>
</dbReference>
<keyword evidence="4 7" id="KW-0812">Transmembrane</keyword>
<dbReference type="InterPro" id="IPR052702">
    <property type="entry name" value="MscS-like_channel"/>
</dbReference>
<evidence type="ECO:0000256" key="5">
    <source>
        <dbReference type="ARBA" id="ARBA00022989"/>
    </source>
</evidence>
<evidence type="ECO:0000313" key="11">
    <source>
        <dbReference type="EMBL" id="KIQ69535.1"/>
    </source>
</evidence>
<dbReference type="Gene3D" id="1.10.287.1260">
    <property type="match status" value="1"/>
</dbReference>
<dbReference type="AlphaFoldDB" id="A0A0D0NMK1"/>
<feature type="signal peptide" evidence="8">
    <location>
        <begin position="1"/>
        <end position="23"/>
    </location>
</feature>
<dbReference type="InterPro" id="IPR011066">
    <property type="entry name" value="MscS_channel_C_sf"/>
</dbReference>
<keyword evidence="6 7" id="KW-0472">Membrane</keyword>
<organism evidence="11 12">
    <name type="scientific">Wenxinia marina DSM 24838</name>
    <dbReference type="NCBI Taxonomy" id="1123501"/>
    <lineage>
        <taxon>Bacteria</taxon>
        <taxon>Pseudomonadati</taxon>
        <taxon>Pseudomonadota</taxon>
        <taxon>Alphaproteobacteria</taxon>
        <taxon>Rhodobacterales</taxon>
        <taxon>Roseobacteraceae</taxon>
        <taxon>Wenxinia</taxon>
    </lineage>
</organism>
<feature type="transmembrane region" description="Helical" evidence="7">
    <location>
        <begin position="407"/>
        <end position="430"/>
    </location>
</feature>
<dbReference type="STRING" id="1123501.Wenmar_01898"/>
<evidence type="ECO:0000259" key="10">
    <source>
        <dbReference type="Pfam" id="PF21082"/>
    </source>
</evidence>
<dbReference type="InterPro" id="IPR010920">
    <property type="entry name" value="LSM_dom_sf"/>
</dbReference>
<keyword evidence="12" id="KW-1185">Reference proteome</keyword>
<dbReference type="PATRIC" id="fig|1123501.6.peg.1994"/>
<dbReference type="SUPFAM" id="SSF50182">
    <property type="entry name" value="Sm-like ribonucleoproteins"/>
    <property type="match status" value="1"/>
</dbReference>
<feature type="transmembrane region" description="Helical" evidence="7">
    <location>
        <begin position="211"/>
        <end position="233"/>
    </location>
</feature>
<dbReference type="Pfam" id="PF21082">
    <property type="entry name" value="MS_channel_3rd"/>
    <property type="match status" value="1"/>
</dbReference>
<feature type="transmembrane region" description="Helical" evidence="7">
    <location>
        <begin position="334"/>
        <end position="353"/>
    </location>
</feature>
<evidence type="ECO:0000256" key="7">
    <source>
        <dbReference type="SAM" id="Phobius"/>
    </source>
</evidence>
<keyword evidence="5 7" id="KW-1133">Transmembrane helix</keyword>
<dbReference type="SUPFAM" id="SSF82861">
    <property type="entry name" value="Mechanosensitive channel protein MscS (YggB), transmembrane region"/>
    <property type="match status" value="1"/>
</dbReference>
<dbReference type="PANTHER" id="PTHR30347">
    <property type="entry name" value="POTASSIUM CHANNEL RELATED"/>
    <property type="match status" value="1"/>
</dbReference>
<comment type="similarity">
    <text evidence="2">Belongs to the MscS (TC 1.A.23) family.</text>
</comment>
<proteinExistence type="inferred from homology"/>
<feature type="transmembrane region" description="Helical" evidence="7">
    <location>
        <begin position="561"/>
        <end position="584"/>
    </location>
</feature>
<keyword evidence="3" id="KW-1003">Cell membrane</keyword>